<protein>
    <submittedName>
        <fullName evidence="2">ATP synthase F0 subunit 8</fullName>
    </submittedName>
</protein>
<proteinExistence type="predicted"/>
<dbReference type="AlphaFoldDB" id="A0A0A6ZLY1"/>
<name>A0A0A6ZLY1_9HYME</name>
<sequence>MPQMSNMNWIFLMFIFLFNLYLLLIMIYYFINFNKMMYKFNKKMLNNFLLEW</sequence>
<evidence type="ECO:0000313" key="2">
    <source>
        <dbReference type="EMBL" id="AHA52562.1"/>
    </source>
</evidence>
<reference evidence="2" key="1">
    <citation type="submission" date="2013-07" db="EMBL/GenBank/DDBJ databases">
        <title>The comparative mitochondrial genomes from Braconidae subfamilies and the phylogeny of the Hymenoptera.</title>
        <authorList>
            <person name="Li Q."/>
            <person name="Wei S.J."/>
            <person name="Chen X.X."/>
        </authorList>
    </citation>
    <scope>NUCLEOTIDE SEQUENCE</scope>
</reference>
<gene>
    <name evidence="2" type="primary">ATP8</name>
</gene>
<feature type="transmembrane region" description="Helical" evidence="1">
    <location>
        <begin position="6"/>
        <end position="31"/>
    </location>
</feature>
<dbReference type="EMBL" id="KF385876">
    <property type="protein sequence ID" value="AHA52562.1"/>
    <property type="molecule type" value="Genomic_DNA"/>
</dbReference>
<evidence type="ECO:0000256" key="1">
    <source>
        <dbReference type="SAM" id="Phobius"/>
    </source>
</evidence>
<keyword evidence="1" id="KW-0812">Transmembrane</keyword>
<organism evidence="2">
    <name type="scientific">Pselaphanus sp. QL-2013</name>
    <dbReference type="NCBI Taxonomy" id="1421598"/>
    <lineage>
        <taxon>Eukaryota</taxon>
        <taxon>Metazoa</taxon>
        <taxon>Ecdysozoa</taxon>
        <taxon>Arthropoda</taxon>
        <taxon>Hexapoda</taxon>
        <taxon>Insecta</taxon>
        <taxon>Pterygota</taxon>
        <taxon>Neoptera</taxon>
        <taxon>Endopterygota</taxon>
        <taxon>Hymenoptera</taxon>
        <taxon>Apocrita</taxon>
        <taxon>Ichneumonoidea</taxon>
        <taxon>Braconidae</taxon>
        <taxon>Pselaphaninae</taxon>
        <taxon>Pselaphanus</taxon>
    </lineage>
</organism>
<keyword evidence="1" id="KW-0472">Membrane</keyword>
<geneLocation type="mitochondrion" evidence="2"/>
<keyword evidence="2" id="KW-0496">Mitochondrion</keyword>
<accession>A0A0A6ZLY1</accession>
<keyword evidence="1" id="KW-1133">Transmembrane helix</keyword>